<dbReference type="EMBL" id="CP022278">
    <property type="protein sequence ID" value="ASK26660.1"/>
    <property type="molecule type" value="Genomic_DNA"/>
</dbReference>
<sequence>MNKQRQQARELLALEIKLTRLKIAAAHLKHRRLAAQKQNAGRQTLYTLLDLGSELADYRLLSKTAALPIRRKYRFGALLALFALRFWRQGNAVKE</sequence>
<dbReference type="AlphaFoldDB" id="A0A220RZJ9"/>
<protein>
    <submittedName>
        <fullName evidence="1">Uncharacterized protein</fullName>
    </submittedName>
</protein>
<accession>A0A220RZJ9</accession>
<dbReference type="RefSeq" id="WP_089035382.1">
    <property type="nucleotide sequence ID" value="NZ_CP022278.1"/>
</dbReference>
<name>A0A220RZJ9_9NEIS</name>
<reference evidence="1 2" key="1">
    <citation type="submission" date="2017-06" db="EMBL/GenBank/DDBJ databases">
        <title>Neisseria chenwenguii sp. nov., isolated from the intestinal contents of Tibetan Plateau Pika in Yushu, Qinghai Province, China.</title>
        <authorList>
            <person name="Zhang G."/>
        </authorList>
    </citation>
    <scope>NUCLEOTIDE SEQUENCE [LARGE SCALE GENOMIC DNA]</scope>
    <source>
        <strain evidence="1 2">10023</strain>
    </source>
</reference>
<keyword evidence="2" id="KW-1185">Reference proteome</keyword>
<evidence type="ECO:0000313" key="1">
    <source>
        <dbReference type="EMBL" id="ASK26660.1"/>
    </source>
</evidence>
<evidence type="ECO:0000313" key="2">
    <source>
        <dbReference type="Proteomes" id="UP000198238"/>
    </source>
</evidence>
<gene>
    <name evidence="1" type="ORF">BG910_01890</name>
</gene>
<dbReference type="KEGG" id="nei:BG910_01890"/>
<organism evidence="1 2">
    <name type="scientific">Neisseria chenwenguii</name>
    <dbReference type="NCBI Taxonomy" id="1853278"/>
    <lineage>
        <taxon>Bacteria</taxon>
        <taxon>Pseudomonadati</taxon>
        <taxon>Pseudomonadota</taxon>
        <taxon>Betaproteobacteria</taxon>
        <taxon>Neisseriales</taxon>
        <taxon>Neisseriaceae</taxon>
        <taxon>Neisseria</taxon>
    </lineage>
</organism>
<dbReference type="Proteomes" id="UP000198238">
    <property type="component" value="Chromosome"/>
</dbReference>
<proteinExistence type="predicted"/>